<protein>
    <submittedName>
        <fullName evidence="2">Uncharacterized protein</fullName>
    </submittedName>
</protein>
<feature type="region of interest" description="Disordered" evidence="1">
    <location>
        <begin position="1"/>
        <end position="62"/>
    </location>
</feature>
<sequence>GCAVPQEAELRARDMDDNGQWLRVSERGRRKRKADSDDNESEGQGDFYADGGGDGRHERKKKWRSWDKLFVRMWKRLKQILKTLSPRSKMPNVSKKVSQQFSFLREFEDKESKELRDDNDEDTS</sequence>
<accession>A0ABS8VMK0</accession>
<keyword evidence="3" id="KW-1185">Reference proteome</keyword>
<organism evidence="2 3">
    <name type="scientific">Datura stramonium</name>
    <name type="common">Jimsonweed</name>
    <name type="synonym">Common thornapple</name>
    <dbReference type="NCBI Taxonomy" id="4076"/>
    <lineage>
        <taxon>Eukaryota</taxon>
        <taxon>Viridiplantae</taxon>
        <taxon>Streptophyta</taxon>
        <taxon>Embryophyta</taxon>
        <taxon>Tracheophyta</taxon>
        <taxon>Spermatophyta</taxon>
        <taxon>Magnoliopsida</taxon>
        <taxon>eudicotyledons</taxon>
        <taxon>Gunneridae</taxon>
        <taxon>Pentapetalae</taxon>
        <taxon>asterids</taxon>
        <taxon>lamiids</taxon>
        <taxon>Solanales</taxon>
        <taxon>Solanaceae</taxon>
        <taxon>Solanoideae</taxon>
        <taxon>Datureae</taxon>
        <taxon>Datura</taxon>
    </lineage>
</organism>
<proteinExistence type="predicted"/>
<comment type="caution">
    <text evidence="2">The sequence shown here is derived from an EMBL/GenBank/DDBJ whole genome shotgun (WGS) entry which is preliminary data.</text>
</comment>
<reference evidence="2 3" key="1">
    <citation type="journal article" date="2021" name="BMC Genomics">
        <title>Datura genome reveals duplications of psychoactive alkaloid biosynthetic genes and high mutation rate following tissue culture.</title>
        <authorList>
            <person name="Rajewski A."/>
            <person name="Carter-House D."/>
            <person name="Stajich J."/>
            <person name="Litt A."/>
        </authorList>
    </citation>
    <scope>NUCLEOTIDE SEQUENCE [LARGE SCALE GENOMIC DNA]</scope>
    <source>
        <strain evidence="2">AR-01</strain>
    </source>
</reference>
<evidence type="ECO:0000313" key="2">
    <source>
        <dbReference type="EMBL" id="MCE0480637.1"/>
    </source>
</evidence>
<gene>
    <name evidence="2" type="ORF">HAX54_037663</name>
</gene>
<feature type="non-terminal residue" evidence="2">
    <location>
        <position position="1"/>
    </location>
</feature>
<name>A0ABS8VMK0_DATST</name>
<evidence type="ECO:0000256" key="1">
    <source>
        <dbReference type="SAM" id="MobiDB-lite"/>
    </source>
</evidence>
<evidence type="ECO:0000313" key="3">
    <source>
        <dbReference type="Proteomes" id="UP000823775"/>
    </source>
</evidence>
<dbReference type="EMBL" id="JACEIK010005063">
    <property type="protein sequence ID" value="MCE0480637.1"/>
    <property type="molecule type" value="Genomic_DNA"/>
</dbReference>
<dbReference type="Proteomes" id="UP000823775">
    <property type="component" value="Unassembled WGS sequence"/>
</dbReference>